<dbReference type="EMBL" id="VFPG01000002">
    <property type="protein sequence ID" value="TQM25315.1"/>
    <property type="molecule type" value="Genomic_DNA"/>
</dbReference>
<evidence type="ECO:0000313" key="2">
    <source>
        <dbReference type="Proteomes" id="UP000316331"/>
    </source>
</evidence>
<organism evidence="1 2">
    <name type="scientific">Nocardia bhagyanarayanae</name>
    <dbReference type="NCBI Taxonomy" id="1215925"/>
    <lineage>
        <taxon>Bacteria</taxon>
        <taxon>Bacillati</taxon>
        <taxon>Actinomycetota</taxon>
        <taxon>Actinomycetes</taxon>
        <taxon>Mycobacteriales</taxon>
        <taxon>Nocardiaceae</taxon>
        <taxon>Nocardia</taxon>
    </lineage>
</organism>
<evidence type="ECO:0008006" key="3">
    <source>
        <dbReference type="Google" id="ProtNLM"/>
    </source>
</evidence>
<protein>
    <recommendedName>
        <fullName evidence="3">Methyltransferase family protein</fullName>
    </recommendedName>
</protein>
<proteinExistence type="predicted"/>
<dbReference type="RefSeq" id="WP_246124389.1">
    <property type="nucleotide sequence ID" value="NZ_VFPG01000002.1"/>
</dbReference>
<sequence>MKHPTETDALGEFLISARSLAEYRAIFELTDTDLRGRRVLDCPGGAASFAAEAAALGARVTAADPIYARPAAELRELARSETERGSAYAGAHQGRYRWDFYDDPDHLQAVRLSAATRFGTDLTAHPDRYVAAQLPALPFHDNSFDLTLSSHLLFTYADRLDADFHLAALLEFSRVTHGETRLYPLVDHTGRHQDDLVAHLRNELHDKGIPTTLRPTHYEFHHGATTMLVLQPNQN</sequence>
<dbReference type="SUPFAM" id="SSF53335">
    <property type="entry name" value="S-adenosyl-L-methionine-dependent methyltransferases"/>
    <property type="match status" value="1"/>
</dbReference>
<dbReference type="Gene3D" id="3.40.50.150">
    <property type="entry name" value="Vaccinia Virus protein VP39"/>
    <property type="match status" value="1"/>
</dbReference>
<name>A0A543EUR0_9NOCA</name>
<accession>A0A543EUR0</accession>
<dbReference type="AlphaFoldDB" id="A0A543EUR0"/>
<gene>
    <name evidence="1" type="ORF">FB390_5462</name>
</gene>
<keyword evidence="2" id="KW-1185">Reference proteome</keyword>
<evidence type="ECO:0000313" key="1">
    <source>
        <dbReference type="EMBL" id="TQM25315.1"/>
    </source>
</evidence>
<comment type="caution">
    <text evidence="1">The sequence shown here is derived from an EMBL/GenBank/DDBJ whole genome shotgun (WGS) entry which is preliminary data.</text>
</comment>
<dbReference type="Proteomes" id="UP000316331">
    <property type="component" value="Unassembled WGS sequence"/>
</dbReference>
<reference evidence="1 2" key="1">
    <citation type="submission" date="2019-06" db="EMBL/GenBank/DDBJ databases">
        <title>Sequencing the genomes of 1000 actinobacteria strains.</title>
        <authorList>
            <person name="Klenk H.-P."/>
        </authorList>
    </citation>
    <scope>NUCLEOTIDE SEQUENCE [LARGE SCALE GENOMIC DNA]</scope>
    <source>
        <strain evidence="1 2">DSM 103495</strain>
    </source>
</reference>
<dbReference type="InterPro" id="IPR029063">
    <property type="entry name" value="SAM-dependent_MTases_sf"/>
</dbReference>